<reference evidence="2" key="1">
    <citation type="submission" date="2015-07" db="EMBL/GenBank/DDBJ databases">
        <title>Complete genome sequence and phylogenetic analysis of Limnochorda pilosa.</title>
        <authorList>
            <person name="Watanabe M."/>
            <person name="Kojima H."/>
            <person name="Fukui M."/>
        </authorList>
    </citation>
    <scope>NUCLEOTIDE SEQUENCE [LARGE SCALE GENOMIC DNA]</scope>
    <source>
        <strain evidence="2">HC45</strain>
    </source>
</reference>
<proteinExistence type="predicted"/>
<gene>
    <name evidence="1" type="ORF">LIP_2217</name>
</gene>
<keyword evidence="2" id="KW-1185">Reference proteome</keyword>
<dbReference type="EMBL" id="AP014924">
    <property type="protein sequence ID" value="BAS28058.1"/>
    <property type="molecule type" value="Genomic_DNA"/>
</dbReference>
<dbReference type="AlphaFoldDB" id="A0A0K2SLR2"/>
<evidence type="ECO:0000313" key="2">
    <source>
        <dbReference type="Proteomes" id="UP000065807"/>
    </source>
</evidence>
<evidence type="ECO:0000313" key="1">
    <source>
        <dbReference type="EMBL" id="BAS28058.1"/>
    </source>
</evidence>
<dbReference type="Proteomes" id="UP000065807">
    <property type="component" value="Chromosome"/>
</dbReference>
<protein>
    <submittedName>
        <fullName evidence="1">Uncharacterized protein</fullName>
    </submittedName>
</protein>
<dbReference type="KEGG" id="lpil:LIP_2217"/>
<reference evidence="2" key="2">
    <citation type="journal article" date="2016" name="Int. J. Syst. Evol. Microbiol.">
        <title>Complete genome sequence and cell structure of Limnochorda pilosa, a Gram-negative spore-former within the phylum Firmicutes.</title>
        <authorList>
            <person name="Watanabe M."/>
            <person name="Kojima H."/>
            <person name="Fukui M."/>
        </authorList>
    </citation>
    <scope>NUCLEOTIDE SEQUENCE [LARGE SCALE GENOMIC DNA]</scope>
    <source>
        <strain evidence="2">HC45</strain>
    </source>
</reference>
<organism evidence="1 2">
    <name type="scientific">Limnochorda pilosa</name>
    <dbReference type="NCBI Taxonomy" id="1555112"/>
    <lineage>
        <taxon>Bacteria</taxon>
        <taxon>Bacillati</taxon>
        <taxon>Bacillota</taxon>
        <taxon>Limnochordia</taxon>
        <taxon>Limnochordales</taxon>
        <taxon>Limnochordaceae</taxon>
        <taxon>Limnochorda</taxon>
    </lineage>
</organism>
<name>A0A0K2SLR2_LIMPI</name>
<accession>A0A0K2SLR2</accession>
<sequence>MMISAGDMKRSPVVPAFRSVIGTDRFTRPTMASLMSSVSLLWQASKVPTVKGRGDRLASRPPYPGLPVLLPQIGPLVGQPFE</sequence>